<name>A0A516NS92_9NOCA</name>
<dbReference type="GO" id="GO:0003677">
    <property type="term" value="F:DNA binding"/>
    <property type="evidence" value="ECO:0007669"/>
    <property type="project" value="InterPro"/>
</dbReference>
<organism evidence="2 3">
    <name type="scientific">Nocardia otitidiscaviarum</name>
    <dbReference type="NCBI Taxonomy" id="1823"/>
    <lineage>
        <taxon>Bacteria</taxon>
        <taxon>Bacillati</taxon>
        <taxon>Actinomycetota</taxon>
        <taxon>Actinomycetes</taxon>
        <taxon>Mycobacteriales</taxon>
        <taxon>Nocardiaceae</taxon>
        <taxon>Nocardia</taxon>
    </lineage>
</organism>
<sequence length="299" mass="33382">MGVSMVTEKPTPSLPHRQMGRYLRRAREAQDLSQGQVAAMADWSVSTQSRLERGEVGRLRQRDIELVCRSLGLTDDETAAMAGMFKQGAEKTWWHGFGDLIPESFNVYIELENEARTLEIYRPDLVPGLLQNAGYARVLDRIYFPYATEEEQARRIELRMKRQRIITRRASPVVVDAVLHEAVVHSQVGDRVTMAAQMRHLAELSTSPNVSIRVLPFSSGFPVGGPVGPFVILSYGADGGSTAADPTVVYVEGFTGDLYLEGRSQVQKYSAAWATIHRAALDVVASRTLLRQRLKEFMT</sequence>
<dbReference type="AlphaFoldDB" id="A0A516NS92"/>
<dbReference type="KEGG" id="nod:FOH10_26640"/>
<dbReference type="InterPro" id="IPR010982">
    <property type="entry name" value="Lambda_DNA-bd_dom_sf"/>
</dbReference>
<dbReference type="Gene3D" id="1.10.260.40">
    <property type="entry name" value="lambda repressor-like DNA-binding domains"/>
    <property type="match status" value="1"/>
</dbReference>
<reference evidence="2 3" key="1">
    <citation type="submission" date="2019-07" db="EMBL/GenBank/DDBJ databases">
        <title>Complete Genome Sequence and Methylome Analysis of Nocardia otitidis-caviarum NEB252.</title>
        <authorList>
            <person name="Fomenkov A."/>
            <person name="Anton B.P."/>
            <person name="Vincze T."/>
            <person name="Roberts R.J."/>
        </authorList>
    </citation>
    <scope>NUCLEOTIDE SEQUENCE [LARGE SCALE GENOMIC DNA]</scope>
    <source>
        <strain evidence="2 3">NEB252</strain>
    </source>
</reference>
<dbReference type="InterPro" id="IPR001387">
    <property type="entry name" value="Cro/C1-type_HTH"/>
</dbReference>
<dbReference type="CDD" id="cd00093">
    <property type="entry name" value="HTH_XRE"/>
    <property type="match status" value="1"/>
</dbReference>
<accession>A0A516NS92</accession>
<proteinExistence type="predicted"/>
<dbReference type="Pfam" id="PF19054">
    <property type="entry name" value="DUF5753"/>
    <property type="match status" value="1"/>
</dbReference>
<dbReference type="SMART" id="SM00530">
    <property type="entry name" value="HTH_XRE"/>
    <property type="match status" value="1"/>
</dbReference>
<dbReference type="EMBL" id="CP041695">
    <property type="protein sequence ID" value="QDP81773.1"/>
    <property type="molecule type" value="Genomic_DNA"/>
</dbReference>
<evidence type="ECO:0000313" key="2">
    <source>
        <dbReference type="EMBL" id="QDP81773.1"/>
    </source>
</evidence>
<evidence type="ECO:0000259" key="1">
    <source>
        <dbReference type="PROSITE" id="PS50943"/>
    </source>
</evidence>
<protein>
    <submittedName>
        <fullName evidence="2">Helix-turn-helix domain-containing protein</fullName>
    </submittedName>
</protein>
<evidence type="ECO:0000313" key="3">
    <source>
        <dbReference type="Proteomes" id="UP000317039"/>
    </source>
</evidence>
<feature type="domain" description="HTH cro/C1-type" evidence="1">
    <location>
        <begin position="23"/>
        <end position="78"/>
    </location>
</feature>
<dbReference type="Pfam" id="PF13560">
    <property type="entry name" value="HTH_31"/>
    <property type="match status" value="1"/>
</dbReference>
<gene>
    <name evidence="2" type="ORF">FOH10_26640</name>
</gene>
<dbReference type="PROSITE" id="PS50943">
    <property type="entry name" value="HTH_CROC1"/>
    <property type="match status" value="1"/>
</dbReference>
<dbReference type="SUPFAM" id="SSF47413">
    <property type="entry name" value="lambda repressor-like DNA-binding domains"/>
    <property type="match status" value="1"/>
</dbReference>
<dbReference type="Proteomes" id="UP000317039">
    <property type="component" value="Chromosome"/>
</dbReference>
<dbReference type="InterPro" id="IPR043917">
    <property type="entry name" value="DUF5753"/>
</dbReference>